<evidence type="ECO:0000256" key="3">
    <source>
        <dbReference type="ARBA" id="ARBA00022842"/>
    </source>
</evidence>
<keyword evidence="5" id="KW-0233">DNA recombination</keyword>
<evidence type="ECO:0000256" key="2">
    <source>
        <dbReference type="ARBA" id="ARBA00022763"/>
    </source>
</evidence>
<keyword evidence="3" id="KW-0460">Magnesium</keyword>
<dbReference type="GO" id="GO:0006310">
    <property type="term" value="P:DNA recombination"/>
    <property type="evidence" value="ECO:0007669"/>
    <property type="project" value="UniProtKB-KW"/>
</dbReference>
<keyword evidence="4" id="KW-0238">DNA-binding</keyword>
<dbReference type="GO" id="GO:0006281">
    <property type="term" value="P:DNA repair"/>
    <property type="evidence" value="ECO:0007669"/>
    <property type="project" value="UniProtKB-KW"/>
</dbReference>
<sequence length="214" mass="24104">MKRKRTKYPKTFNRTLEDINTVYEDFKKAATPNIDSFAGKRQEPRILAHDPSVTAWGWVVITPSGKVIETGTIKTEPSPKKLHIRKGDDRSRRITELTFPLLNAIKIHNIQFMVSEQPHGSQSAVAALMIGITAGILQTLSDCLDIGLEWYGEGDCKKAVSGRRSLDKDEMVRLIDKLYEVKWEGVKWKDQAVADALAVFHLASQQSAVLKVMR</sequence>
<name>A0A0F9BZ14_9ZZZZ</name>
<dbReference type="SUPFAM" id="SSF53098">
    <property type="entry name" value="Ribonuclease H-like"/>
    <property type="match status" value="1"/>
</dbReference>
<dbReference type="InterPro" id="IPR012337">
    <property type="entry name" value="RNaseH-like_sf"/>
</dbReference>
<protein>
    <submittedName>
        <fullName evidence="7">Uncharacterized protein</fullName>
    </submittedName>
</protein>
<dbReference type="AlphaFoldDB" id="A0A0F9BZ14"/>
<organism evidence="7">
    <name type="scientific">marine sediment metagenome</name>
    <dbReference type="NCBI Taxonomy" id="412755"/>
    <lineage>
        <taxon>unclassified sequences</taxon>
        <taxon>metagenomes</taxon>
        <taxon>ecological metagenomes</taxon>
    </lineage>
</organism>
<reference evidence="7" key="1">
    <citation type="journal article" date="2015" name="Nature">
        <title>Complex archaea that bridge the gap between prokaryotes and eukaryotes.</title>
        <authorList>
            <person name="Spang A."/>
            <person name="Saw J.H."/>
            <person name="Jorgensen S.L."/>
            <person name="Zaremba-Niedzwiedzka K."/>
            <person name="Martijn J."/>
            <person name="Lind A.E."/>
            <person name="van Eijk R."/>
            <person name="Schleper C."/>
            <person name="Guy L."/>
            <person name="Ettema T.J."/>
        </authorList>
    </citation>
    <scope>NUCLEOTIDE SEQUENCE</scope>
</reference>
<evidence type="ECO:0000313" key="7">
    <source>
        <dbReference type="EMBL" id="KKK89666.1"/>
    </source>
</evidence>
<keyword evidence="6" id="KW-0234">DNA repair</keyword>
<accession>A0A0F9BZ14</accession>
<keyword evidence="2" id="KW-0227">DNA damage</keyword>
<evidence type="ECO:0000256" key="4">
    <source>
        <dbReference type="ARBA" id="ARBA00023125"/>
    </source>
</evidence>
<evidence type="ECO:0000256" key="5">
    <source>
        <dbReference type="ARBA" id="ARBA00023172"/>
    </source>
</evidence>
<evidence type="ECO:0000256" key="1">
    <source>
        <dbReference type="ARBA" id="ARBA00009518"/>
    </source>
</evidence>
<dbReference type="GO" id="GO:0003677">
    <property type="term" value="F:DNA binding"/>
    <property type="evidence" value="ECO:0007669"/>
    <property type="project" value="UniProtKB-KW"/>
</dbReference>
<dbReference type="InterPro" id="IPR002176">
    <property type="entry name" value="X-over_junc_endoDNase_RuvC"/>
</dbReference>
<comment type="caution">
    <text evidence="7">The sequence shown here is derived from an EMBL/GenBank/DDBJ whole genome shotgun (WGS) entry which is preliminary data.</text>
</comment>
<proteinExistence type="inferred from homology"/>
<comment type="similarity">
    <text evidence="1">Belongs to the RuvC family.</text>
</comment>
<dbReference type="Gene3D" id="3.30.420.10">
    <property type="entry name" value="Ribonuclease H-like superfamily/Ribonuclease H"/>
    <property type="match status" value="1"/>
</dbReference>
<dbReference type="Pfam" id="PF02075">
    <property type="entry name" value="RuvC"/>
    <property type="match status" value="1"/>
</dbReference>
<evidence type="ECO:0000256" key="6">
    <source>
        <dbReference type="ARBA" id="ARBA00023204"/>
    </source>
</evidence>
<dbReference type="EMBL" id="LAZR01049431">
    <property type="protein sequence ID" value="KKK89666.1"/>
    <property type="molecule type" value="Genomic_DNA"/>
</dbReference>
<dbReference type="GO" id="GO:0004520">
    <property type="term" value="F:DNA endonuclease activity"/>
    <property type="evidence" value="ECO:0007669"/>
    <property type="project" value="InterPro"/>
</dbReference>
<dbReference type="InterPro" id="IPR036397">
    <property type="entry name" value="RNaseH_sf"/>
</dbReference>
<gene>
    <name evidence="7" type="ORF">LCGC14_2730800</name>
</gene>